<dbReference type="NCBIfam" id="NF005743">
    <property type="entry name" value="PRK07567.1"/>
    <property type="match status" value="1"/>
</dbReference>
<dbReference type="InterPro" id="IPR017926">
    <property type="entry name" value="GATASE"/>
</dbReference>
<dbReference type="Gene3D" id="3.40.50.880">
    <property type="match status" value="1"/>
</dbReference>
<dbReference type="Pfam" id="PF00117">
    <property type="entry name" value="GATase"/>
    <property type="match status" value="1"/>
</dbReference>
<name>A0A366DVN5_9NOCA</name>
<dbReference type="InterPro" id="IPR029062">
    <property type="entry name" value="Class_I_gatase-like"/>
</dbReference>
<dbReference type="RefSeq" id="WP_067501304.1">
    <property type="nucleotide sequence ID" value="NZ_CP107943.1"/>
</dbReference>
<gene>
    <name evidence="2" type="ORF">DFR74_102564</name>
</gene>
<dbReference type="STRING" id="1210090.GCA_001613185_00059"/>
<dbReference type="GO" id="GO:0005829">
    <property type="term" value="C:cytosol"/>
    <property type="evidence" value="ECO:0007669"/>
    <property type="project" value="TreeGrafter"/>
</dbReference>
<dbReference type="EMBL" id="QNRE01000002">
    <property type="protein sequence ID" value="RBO94142.1"/>
    <property type="molecule type" value="Genomic_DNA"/>
</dbReference>
<keyword evidence="3" id="KW-1185">Reference proteome</keyword>
<proteinExistence type="predicted"/>
<dbReference type="PANTHER" id="PTHR42695:SF5">
    <property type="entry name" value="GLUTAMINE AMIDOTRANSFERASE YLR126C-RELATED"/>
    <property type="match status" value="1"/>
</dbReference>
<dbReference type="SUPFAM" id="SSF52317">
    <property type="entry name" value="Class I glutamine amidotransferase-like"/>
    <property type="match status" value="1"/>
</dbReference>
<dbReference type="OrthoDB" id="5196541at2"/>
<accession>A0A366DVN5</accession>
<organism evidence="2 3">
    <name type="scientific">Nocardia puris</name>
    <dbReference type="NCBI Taxonomy" id="208602"/>
    <lineage>
        <taxon>Bacteria</taxon>
        <taxon>Bacillati</taxon>
        <taxon>Actinomycetota</taxon>
        <taxon>Actinomycetes</taxon>
        <taxon>Mycobacteriales</taxon>
        <taxon>Nocardiaceae</taxon>
        <taxon>Nocardia</taxon>
    </lineage>
</organism>
<dbReference type="InterPro" id="IPR044992">
    <property type="entry name" value="ChyE-like"/>
</dbReference>
<feature type="domain" description="Glutamine amidotransferase" evidence="1">
    <location>
        <begin position="54"/>
        <end position="200"/>
    </location>
</feature>
<evidence type="ECO:0000259" key="1">
    <source>
        <dbReference type="Pfam" id="PF00117"/>
    </source>
</evidence>
<evidence type="ECO:0000313" key="3">
    <source>
        <dbReference type="Proteomes" id="UP000252586"/>
    </source>
</evidence>
<comment type="caution">
    <text evidence="2">The sequence shown here is derived from an EMBL/GenBank/DDBJ whole genome shotgun (WGS) entry which is preliminary data.</text>
</comment>
<evidence type="ECO:0000313" key="2">
    <source>
        <dbReference type="EMBL" id="RBO94142.1"/>
    </source>
</evidence>
<dbReference type="CDD" id="cd01741">
    <property type="entry name" value="GATase1_1"/>
    <property type="match status" value="1"/>
</dbReference>
<protein>
    <submittedName>
        <fullName evidence="2">GMP synthase (Glutamine-hydrolysing)</fullName>
    </submittedName>
</protein>
<dbReference type="PANTHER" id="PTHR42695">
    <property type="entry name" value="GLUTAMINE AMIDOTRANSFERASE YLR126C-RELATED"/>
    <property type="match status" value="1"/>
</dbReference>
<sequence>MSEAHARPFLLLATRAEDEAADQEYAAFLRYGGLAPHRLRRRRLEREPLGEFDLDEYAGIILGGSPFTVSDPPDGKSPVQRRVEAELGDLVAAVVRQDFPFLGACYGIGVIGSQIGAVIDRTHPEPVGPTTVTLTDAGRVDPLLCVLPPRFDAFVGHKESVSELPDGVDRLATSDTCPVQAFRVGANVYATQFHPELDAQGMSTRIDAYKHHGYFEPGEAESLKQVARSGNVVHPGALVRRFVQLYED</sequence>
<dbReference type="Proteomes" id="UP000252586">
    <property type="component" value="Unassembled WGS sequence"/>
</dbReference>
<reference evidence="2 3" key="1">
    <citation type="submission" date="2018-06" db="EMBL/GenBank/DDBJ databases">
        <title>Genomic Encyclopedia of Type Strains, Phase IV (KMG-IV): sequencing the most valuable type-strain genomes for metagenomic binning, comparative biology and taxonomic classification.</title>
        <authorList>
            <person name="Goeker M."/>
        </authorList>
    </citation>
    <scope>NUCLEOTIDE SEQUENCE [LARGE SCALE GENOMIC DNA]</scope>
    <source>
        <strain evidence="2 3">DSM 44599</strain>
    </source>
</reference>
<dbReference type="PROSITE" id="PS51273">
    <property type="entry name" value="GATASE_TYPE_1"/>
    <property type="match status" value="1"/>
</dbReference>
<dbReference type="AlphaFoldDB" id="A0A366DVN5"/>